<evidence type="ECO:0000256" key="2">
    <source>
        <dbReference type="PROSITE-ProRule" id="PRU00708"/>
    </source>
</evidence>
<gene>
    <name evidence="3" type="ORF">Csa_2G060420</name>
</gene>
<evidence type="ECO:0000313" key="4">
    <source>
        <dbReference type="Proteomes" id="UP000029981"/>
    </source>
</evidence>
<dbReference type="Gramene" id="KGN61161">
    <property type="protein sequence ID" value="KGN61161"/>
    <property type="gene ID" value="Csa_2G060420"/>
</dbReference>
<dbReference type="Pfam" id="PF13041">
    <property type="entry name" value="PPR_2"/>
    <property type="match status" value="3"/>
</dbReference>
<dbReference type="PANTHER" id="PTHR24015:SF553">
    <property type="entry name" value="DYW DOMAIN-CONTAINING PROTEIN"/>
    <property type="match status" value="1"/>
</dbReference>
<dbReference type="Pfam" id="PF20431">
    <property type="entry name" value="E_motif"/>
    <property type="match status" value="1"/>
</dbReference>
<evidence type="ECO:0000256" key="1">
    <source>
        <dbReference type="ARBA" id="ARBA00022737"/>
    </source>
</evidence>
<dbReference type="eggNOG" id="KOG4197">
    <property type="taxonomic scope" value="Eukaryota"/>
</dbReference>
<dbReference type="InterPro" id="IPR046848">
    <property type="entry name" value="E_motif"/>
</dbReference>
<dbReference type="OMA" id="HTQMLIN"/>
<keyword evidence="4" id="KW-1185">Reference proteome</keyword>
<dbReference type="GO" id="GO:0003723">
    <property type="term" value="F:RNA binding"/>
    <property type="evidence" value="ECO:0007669"/>
    <property type="project" value="InterPro"/>
</dbReference>
<dbReference type="FunFam" id="1.25.40.10:FF:000227">
    <property type="entry name" value="Pentatricopeptide repeat-containing protein At3g13880"/>
    <property type="match status" value="1"/>
</dbReference>
<dbReference type="PROSITE" id="PS51375">
    <property type="entry name" value="PPR"/>
    <property type="match status" value="4"/>
</dbReference>
<dbReference type="FunFam" id="1.25.40.10:FF:001093">
    <property type="entry name" value="Pentatricopeptide repeat-containing protein At2g34400"/>
    <property type="match status" value="1"/>
</dbReference>
<dbReference type="GO" id="GO:0009451">
    <property type="term" value="P:RNA modification"/>
    <property type="evidence" value="ECO:0000318"/>
    <property type="project" value="GO_Central"/>
</dbReference>
<feature type="repeat" description="PPR" evidence="2">
    <location>
        <begin position="394"/>
        <end position="428"/>
    </location>
</feature>
<reference evidence="3 4" key="4">
    <citation type="journal article" date="2011" name="BMC Genomics">
        <title>RNA-Seq improves annotation of protein-coding genes in the cucumber genome.</title>
        <authorList>
            <person name="Li Z."/>
            <person name="Zhang Z."/>
            <person name="Yan P."/>
            <person name="Huang S."/>
            <person name="Fei Z."/>
            <person name="Lin K."/>
        </authorList>
    </citation>
    <scope>NUCLEOTIDE SEQUENCE [LARGE SCALE GENOMIC DNA]</scope>
    <source>
        <strain evidence="4">cv. 9930</strain>
    </source>
</reference>
<dbReference type="AlphaFoldDB" id="A0A0A0LMG0"/>
<organism evidence="3 4">
    <name type="scientific">Cucumis sativus</name>
    <name type="common">Cucumber</name>
    <dbReference type="NCBI Taxonomy" id="3659"/>
    <lineage>
        <taxon>Eukaryota</taxon>
        <taxon>Viridiplantae</taxon>
        <taxon>Streptophyta</taxon>
        <taxon>Embryophyta</taxon>
        <taxon>Tracheophyta</taxon>
        <taxon>Spermatophyta</taxon>
        <taxon>Magnoliopsida</taxon>
        <taxon>eudicotyledons</taxon>
        <taxon>Gunneridae</taxon>
        <taxon>Pentapetalae</taxon>
        <taxon>rosids</taxon>
        <taxon>fabids</taxon>
        <taxon>Cucurbitales</taxon>
        <taxon>Cucurbitaceae</taxon>
        <taxon>Benincaseae</taxon>
        <taxon>Cucumis</taxon>
    </lineage>
</organism>
<feature type="repeat" description="PPR" evidence="2">
    <location>
        <begin position="192"/>
        <end position="226"/>
    </location>
</feature>
<dbReference type="InterPro" id="IPR011990">
    <property type="entry name" value="TPR-like_helical_dom_sf"/>
</dbReference>
<dbReference type="KEGG" id="csv:101203905"/>
<dbReference type="Proteomes" id="UP000029981">
    <property type="component" value="Chromosome 2"/>
</dbReference>
<evidence type="ECO:0000313" key="3">
    <source>
        <dbReference type="EMBL" id="KGN61161.1"/>
    </source>
</evidence>
<dbReference type="NCBIfam" id="TIGR00756">
    <property type="entry name" value="PPR"/>
    <property type="match status" value="5"/>
</dbReference>
<dbReference type="FunFam" id="1.25.40.10:FF:000427">
    <property type="entry name" value="Pentatricopeptide repeat-containing protein chloroplastic"/>
    <property type="match status" value="1"/>
</dbReference>
<accession>A0A0A0LMG0</accession>
<feature type="repeat" description="PPR" evidence="2">
    <location>
        <begin position="90"/>
        <end position="125"/>
    </location>
</feature>
<reference evidence="3 4" key="1">
    <citation type="journal article" date="2009" name="Nat. Genet.">
        <title>The genome of the cucumber, Cucumis sativus L.</title>
        <authorList>
            <person name="Huang S."/>
            <person name="Li R."/>
            <person name="Zhang Z."/>
            <person name="Li L."/>
            <person name="Gu X."/>
            <person name="Fan W."/>
            <person name="Lucas W.J."/>
            <person name="Wang X."/>
            <person name="Xie B."/>
            <person name="Ni P."/>
            <person name="Ren Y."/>
            <person name="Zhu H."/>
            <person name="Li J."/>
            <person name="Lin K."/>
            <person name="Jin W."/>
            <person name="Fei Z."/>
            <person name="Li G."/>
            <person name="Staub J."/>
            <person name="Kilian A."/>
            <person name="van der Vossen E.A."/>
            <person name="Wu Y."/>
            <person name="Guo J."/>
            <person name="He J."/>
            <person name="Jia Z."/>
            <person name="Ren Y."/>
            <person name="Tian G."/>
            <person name="Lu Y."/>
            <person name="Ruan J."/>
            <person name="Qian W."/>
            <person name="Wang M."/>
            <person name="Huang Q."/>
            <person name="Li B."/>
            <person name="Xuan Z."/>
            <person name="Cao J."/>
            <person name="Asan"/>
            <person name="Wu Z."/>
            <person name="Zhang J."/>
            <person name="Cai Q."/>
            <person name="Bai Y."/>
            <person name="Zhao B."/>
            <person name="Han Y."/>
            <person name="Li Y."/>
            <person name="Li X."/>
            <person name="Wang S."/>
            <person name="Shi Q."/>
            <person name="Liu S."/>
            <person name="Cho W.K."/>
            <person name="Kim J.Y."/>
            <person name="Xu Y."/>
            <person name="Heller-Uszynska K."/>
            <person name="Miao H."/>
            <person name="Cheng Z."/>
            <person name="Zhang S."/>
            <person name="Wu J."/>
            <person name="Yang Y."/>
            <person name="Kang H."/>
            <person name="Li M."/>
            <person name="Liang H."/>
            <person name="Ren X."/>
            <person name="Shi Z."/>
            <person name="Wen M."/>
            <person name="Jian M."/>
            <person name="Yang H."/>
            <person name="Zhang G."/>
            <person name="Yang Z."/>
            <person name="Chen R."/>
            <person name="Liu S."/>
            <person name="Li J."/>
            <person name="Ma L."/>
            <person name="Liu H."/>
            <person name="Zhou Y."/>
            <person name="Zhao J."/>
            <person name="Fang X."/>
            <person name="Li G."/>
            <person name="Fang L."/>
            <person name="Li Y."/>
            <person name="Liu D."/>
            <person name="Zheng H."/>
            <person name="Zhang Y."/>
            <person name="Qin N."/>
            <person name="Li Z."/>
            <person name="Yang G."/>
            <person name="Yang S."/>
            <person name="Bolund L."/>
            <person name="Kristiansen K."/>
            <person name="Zheng H."/>
            <person name="Li S."/>
            <person name="Zhang X."/>
            <person name="Yang H."/>
            <person name="Wang J."/>
            <person name="Sun R."/>
            <person name="Zhang B."/>
            <person name="Jiang S."/>
            <person name="Wang J."/>
            <person name="Du Y."/>
            <person name="Li S."/>
        </authorList>
    </citation>
    <scope>NUCLEOTIDE SEQUENCE [LARGE SCALE GENOMIC DNA]</scope>
    <source>
        <strain evidence="4">cv. 9930</strain>
    </source>
</reference>
<sequence length="619" mass="69514">MLRTKASPHLISRYLNLQKPHSKPNPNRQALSDKFNSLLQQCLSIKQLKQIHAQLLTNSIHKPNSFLYKIADLKDFAYASVFFSNILDPTEYSFNVMIRGLSTAWNKSSLALEFYSRMKFLGLKPNNLTYPFLFIACSNLLAVENGRMGHCSVIRRGLDEDGHVSHSLITMYARCGKMGDARKVFDEISQKDLVSWNSMISGYSKMRHAGEAVGLFREMMEAGFQPNEMSLVSVLGACGELGDLKLGTWVEEFVVENKMTLNYFMGSALIHMYGKCGDLVSARRIFDSMKKKDKVTWNAMITGYAQNGMSEEAIKLFQDMRMSSTAPDQITLIGILSACASIGALDLGKQVEIYASERGFQDDVYVGTALVDMYAKCGSLDNAFRVFYGMPNKNEVSWNAMISALAFHGQAQEALALFKSMMNEGGTVSPNDITFVGVLSACVHAGLVDEGRRLFHMMSSSFGLVPKIEHYSCMVDLFSRAGHLEEAWDFVMTMPEKPDEVILGALLGACQKRKNIDISERVMKLLLELEPSNSGNYVISSKLYANLRRWDDSARMRMLMKQKGVSKTPGCSWIDINSQLHEFHAGDVLHQEWIEIHQILDLLIDDLRREGYIPNANLL</sequence>
<protein>
    <recommendedName>
        <fullName evidence="5">Pentatricopeptide repeat-containing protein</fullName>
    </recommendedName>
</protein>
<name>A0A0A0LMG0_CUCSA</name>
<reference evidence="3 4" key="2">
    <citation type="journal article" date="2009" name="PLoS ONE">
        <title>An integrated genetic and cytogenetic map of the cucumber genome.</title>
        <authorList>
            <person name="Ren Y."/>
            <person name="Zhang Z."/>
            <person name="Liu J."/>
            <person name="Staub J.E."/>
            <person name="Han Y."/>
            <person name="Cheng Z."/>
            <person name="Li X."/>
            <person name="Lu J."/>
            <person name="Miao H."/>
            <person name="Kang H."/>
            <person name="Xie B."/>
            <person name="Gu X."/>
            <person name="Wang X."/>
            <person name="Du Y."/>
            <person name="Jin W."/>
            <person name="Huang S."/>
        </authorList>
    </citation>
    <scope>NUCLEOTIDE SEQUENCE [LARGE SCALE GENOMIC DNA]</scope>
    <source>
        <strain evidence="4">cv. 9930</strain>
    </source>
</reference>
<reference evidence="3 4" key="3">
    <citation type="journal article" date="2010" name="BMC Genomics">
        <title>Transcriptome sequencing and comparative analysis of cucumber flowers with different sex types.</title>
        <authorList>
            <person name="Guo S."/>
            <person name="Zheng Y."/>
            <person name="Joung J.G."/>
            <person name="Liu S."/>
            <person name="Zhang Z."/>
            <person name="Crasta O.R."/>
            <person name="Sobral B.W."/>
            <person name="Xu Y."/>
            <person name="Huang S."/>
            <person name="Fei Z."/>
        </authorList>
    </citation>
    <scope>NUCLEOTIDE SEQUENCE [LARGE SCALE GENOMIC DNA]</scope>
    <source>
        <strain evidence="4">cv. 9930</strain>
    </source>
</reference>
<keyword evidence="1" id="KW-0677">Repeat</keyword>
<dbReference type="EMBL" id="CM002923">
    <property type="protein sequence ID" value="KGN61161.1"/>
    <property type="molecule type" value="Genomic_DNA"/>
</dbReference>
<feature type="repeat" description="PPR" evidence="2">
    <location>
        <begin position="293"/>
        <end position="327"/>
    </location>
</feature>
<evidence type="ECO:0008006" key="5">
    <source>
        <dbReference type="Google" id="ProtNLM"/>
    </source>
</evidence>
<dbReference type="PANTHER" id="PTHR24015">
    <property type="entry name" value="OS07G0578800 PROTEIN-RELATED"/>
    <property type="match status" value="1"/>
</dbReference>
<proteinExistence type="predicted"/>
<dbReference type="OrthoDB" id="185373at2759"/>
<dbReference type="InterPro" id="IPR046960">
    <property type="entry name" value="PPR_At4g14850-like_plant"/>
</dbReference>
<dbReference type="Gene3D" id="1.25.40.10">
    <property type="entry name" value="Tetratricopeptide repeat domain"/>
    <property type="match status" value="4"/>
</dbReference>
<dbReference type="InterPro" id="IPR002885">
    <property type="entry name" value="PPR_rpt"/>
</dbReference>
<dbReference type="Pfam" id="PF01535">
    <property type="entry name" value="PPR"/>
    <property type="match status" value="4"/>
</dbReference>